<sequence length="94" mass="10965">MTGLVVIVDWKDVCEQLLRKVPNTIYGVRIDMNWFKINFGGLDTESNEVEREQHTRAYIFMIIEGFLMPNKSQNFVHLRGLLKLVNFSEMGELS</sequence>
<evidence type="ECO:0000313" key="2">
    <source>
        <dbReference type="Proteomes" id="UP001358586"/>
    </source>
</evidence>
<evidence type="ECO:0000313" key="1">
    <source>
        <dbReference type="EMBL" id="KAK5811244.1"/>
    </source>
</evidence>
<name>A0ABR0NZB6_GOSAR</name>
<accession>A0ABR0NZB6</accession>
<gene>
    <name evidence="1" type="ORF">PVK06_026568</name>
</gene>
<comment type="caution">
    <text evidence="1">The sequence shown here is derived from an EMBL/GenBank/DDBJ whole genome shotgun (WGS) entry which is preliminary data.</text>
</comment>
<dbReference type="Proteomes" id="UP001358586">
    <property type="component" value="Chromosome 8"/>
</dbReference>
<dbReference type="EMBL" id="JARKNE010000008">
    <property type="protein sequence ID" value="KAK5811244.1"/>
    <property type="molecule type" value="Genomic_DNA"/>
</dbReference>
<protein>
    <submittedName>
        <fullName evidence="1">Uncharacterized protein</fullName>
    </submittedName>
</protein>
<reference evidence="1 2" key="1">
    <citation type="submission" date="2023-03" db="EMBL/GenBank/DDBJ databases">
        <title>WGS of Gossypium arboreum.</title>
        <authorList>
            <person name="Yu D."/>
        </authorList>
    </citation>
    <scope>NUCLEOTIDE SEQUENCE [LARGE SCALE GENOMIC DNA]</scope>
    <source>
        <tissue evidence="1">Leaf</tissue>
    </source>
</reference>
<proteinExistence type="predicted"/>
<keyword evidence="2" id="KW-1185">Reference proteome</keyword>
<organism evidence="1 2">
    <name type="scientific">Gossypium arboreum</name>
    <name type="common">Tree cotton</name>
    <name type="synonym">Gossypium nanking</name>
    <dbReference type="NCBI Taxonomy" id="29729"/>
    <lineage>
        <taxon>Eukaryota</taxon>
        <taxon>Viridiplantae</taxon>
        <taxon>Streptophyta</taxon>
        <taxon>Embryophyta</taxon>
        <taxon>Tracheophyta</taxon>
        <taxon>Spermatophyta</taxon>
        <taxon>Magnoliopsida</taxon>
        <taxon>eudicotyledons</taxon>
        <taxon>Gunneridae</taxon>
        <taxon>Pentapetalae</taxon>
        <taxon>rosids</taxon>
        <taxon>malvids</taxon>
        <taxon>Malvales</taxon>
        <taxon>Malvaceae</taxon>
        <taxon>Malvoideae</taxon>
        <taxon>Gossypium</taxon>
    </lineage>
</organism>